<feature type="binding site" evidence="7">
    <location>
        <begin position="42"/>
        <end position="43"/>
    </location>
    <ligand>
        <name>substrate</name>
    </ligand>
</feature>
<evidence type="ECO:0000256" key="6">
    <source>
        <dbReference type="ARBA" id="ARBA00023316"/>
    </source>
</evidence>
<dbReference type="HAMAP" id="MF_00258">
    <property type="entry name" value="Glu_racemase"/>
    <property type="match status" value="1"/>
</dbReference>
<feature type="binding site" evidence="7">
    <location>
        <begin position="197"/>
        <end position="198"/>
    </location>
    <ligand>
        <name>substrate</name>
    </ligand>
</feature>
<dbReference type="Gene3D" id="3.40.50.1860">
    <property type="match status" value="2"/>
</dbReference>
<dbReference type="UniPathway" id="UPA00219"/>
<feature type="active site" description="Proton donor/acceptor" evidence="7">
    <location>
        <position position="74"/>
    </location>
</feature>
<dbReference type="AlphaFoldDB" id="A0A315EBX8"/>
<dbReference type="GO" id="GO:0008360">
    <property type="term" value="P:regulation of cell shape"/>
    <property type="evidence" value="ECO:0007669"/>
    <property type="project" value="UniProtKB-KW"/>
</dbReference>
<evidence type="ECO:0000313" key="9">
    <source>
        <dbReference type="Proteomes" id="UP000250790"/>
    </source>
</evidence>
<feature type="active site" description="Proton donor/acceptor" evidence="7">
    <location>
        <position position="196"/>
    </location>
</feature>
<keyword evidence="5 7" id="KW-0413">Isomerase</keyword>
<name>A0A315EBX8_9BURK</name>
<dbReference type="NCBIfam" id="TIGR00067">
    <property type="entry name" value="glut_race"/>
    <property type="match status" value="1"/>
</dbReference>
<dbReference type="PANTHER" id="PTHR21198:SF2">
    <property type="entry name" value="GLUTAMATE RACEMASE"/>
    <property type="match status" value="1"/>
</dbReference>
<proteinExistence type="inferred from homology"/>
<dbReference type="OrthoDB" id="9801055at2"/>
<dbReference type="GO" id="GO:0008881">
    <property type="term" value="F:glutamate racemase activity"/>
    <property type="evidence" value="ECO:0007669"/>
    <property type="project" value="UniProtKB-UniRule"/>
</dbReference>
<dbReference type="InterPro" id="IPR015942">
    <property type="entry name" value="Asp/Glu/hydantoin_racemase"/>
</dbReference>
<gene>
    <name evidence="7" type="primary">murI</name>
    <name evidence="8" type="ORF">B9Z37_01275</name>
</gene>
<dbReference type="RefSeq" id="WP_108311246.1">
    <property type="nucleotide sequence ID" value="NZ_NESN01000001.1"/>
</dbReference>
<reference evidence="8 9" key="1">
    <citation type="submission" date="2017-04" db="EMBL/GenBank/DDBJ databases">
        <title>Unexpected and diverse lifestyles within the genus Limnohabitans.</title>
        <authorList>
            <person name="Kasalicky V."/>
            <person name="Mehrshad M."/>
            <person name="Andrei S.-A."/>
            <person name="Salcher M."/>
            <person name="Kratochvilova H."/>
            <person name="Simek K."/>
            <person name="Ghai R."/>
        </authorList>
    </citation>
    <scope>NUCLEOTIDE SEQUENCE [LARGE SCALE GENOMIC DNA]</scope>
    <source>
        <strain evidence="8 9">II-B4</strain>
    </source>
</reference>
<evidence type="ECO:0000256" key="4">
    <source>
        <dbReference type="ARBA" id="ARBA00022984"/>
    </source>
</evidence>
<comment type="caution">
    <text evidence="8">The sequence shown here is derived from an EMBL/GenBank/DDBJ whole genome shotgun (WGS) entry which is preliminary data.</text>
</comment>
<dbReference type="PROSITE" id="PS00923">
    <property type="entry name" value="ASP_GLU_RACEMASE_1"/>
    <property type="match status" value="1"/>
</dbReference>
<dbReference type="SUPFAM" id="SSF53681">
    <property type="entry name" value="Aspartate/glutamate racemase"/>
    <property type="match status" value="2"/>
</dbReference>
<evidence type="ECO:0000256" key="5">
    <source>
        <dbReference type="ARBA" id="ARBA00023235"/>
    </source>
</evidence>
<evidence type="ECO:0000313" key="8">
    <source>
        <dbReference type="EMBL" id="PUE55243.1"/>
    </source>
</evidence>
<dbReference type="GO" id="GO:0009252">
    <property type="term" value="P:peptidoglycan biosynthetic process"/>
    <property type="evidence" value="ECO:0007669"/>
    <property type="project" value="UniProtKB-UniRule"/>
</dbReference>
<dbReference type="Pfam" id="PF01177">
    <property type="entry name" value="Asp_Glu_race"/>
    <property type="match status" value="1"/>
</dbReference>
<evidence type="ECO:0000256" key="1">
    <source>
        <dbReference type="ARBA" id="ARBA00001602"/>
    </source>
</evidence>
<feature type="binding site" evidence="7">
    <location>
        <begin position="75"/>
        <end position="76"/>
    </location>
    <ligand>
        <name>substrate</name>
    </ligand>
</feature>
<dbReference type="Proteomes" id="UP000250790">
    <property type="component" value="Unassembled WGS sequence"/>
</dbReference>
<dbReference type="EC" id="5.1.1.3" evidence="2 7"/>
<comment type="function">
    <text evidence="7">Provides the (R)-glutamate required for cell wall biosynthesis.</text>
</comment>
<evidence type="ECO:0000256" key="2">
    <source>
        <dbReference type="ARBA" id="ARBA00013090"/>
    </source>
</evidence>
<keyword evidence="9" id="KW-1185">Reference proteome</keyword>
<dbReference type="InterPro" id="IPR001920">
    <property type="entry name" value="Asp/Glu_race"/>
</dbReference>
<comment type="similarity">
    <text evidence="7">Belongs to the aspartate/glutamate racemases family.</text>
</comment>
<organism evidence="8 9">
    <name type="scientific">Limnohabitans parvus II-B4</name>
    <dbReference type="NCBI Taxonomy" id="1293052"/>
    <lineage>
        <taxon>Bacteria</taxon>
        <taxon>Pseudomonadati</taxon>
        <taxon>Pseudomonadota</taxon>
        <taxon>Betaproteobacteria</taxon>
        <taxon>Burkholderiales</taxon>
        <taxon>Comamonadaceae</taxon>
        <taxon>Limnohabitans</taxon>
    </lineage>
</organism>
<keyword evidence="6 7" id="KW-0961">Cell wall biogenesis/degradation</keyword>
<feature type="binding site" evidence="7">
    <location>
        <begin position="10"/>
        <end position="11"/>
    </location>
    <ligand>
        <name>substrate</name>
    </ligand>
</feature>
<dbReference type="InterPro" id="IPR018187">
    <property type="entry name" value="Asp/Glu_racemase_AS_1"/>
</dbReference>
<sequence length="283" mass="30540">MTESPIGVFDSGIGGLSVLQSLQEAMPAEHFVYWADSGHAPYGEKSDLFVRQRSLAIAQHLIKKHHIKALVVACNTATAAAIHELRVQHPHLILIGVEPALKPALQLSKTRHIGVIGTRGTLGSDKFHRLLANLQDQADFTVQPCNGLALAIEQSTHLALGGQATQRITELLQGYTREMGEFGQAPGQMDTLVLGCTHYVFAENVLRQLLGPQIQLVSTGEPVARQTRRLLEAAALLRSGPGPRSLAGRISLLTNGDLTSLQAAAQRWLGLTHDACQRADTQV</sequence>
<evidence type="ECO:0000256" key="3">
    <source>
        <dbReference type="ARBA" id="ARBA00022960"/>
    </source>
</evidence>
<comment type="pathway">
    <text evidence="7">Cell wall biogenesis; peptidoglycan biosynthesis.</text>
</comment>
<dbReference type="InterPro" id="IPR004391">
    <property type="entry name" value="Glu_race"/>
</dbReference>
<dbReference type="EMBL" id="NESN01000001">
    <property type="protein sequence ID" value="PUE55243.1"/>
    <property type="molecule type" value="Genomic_DNA"/>
</dbReference>
<dbReference type="PANTHER" id="PTHR21198">
    <property type="entry name" value="GLUTAMATE RACEMASE"/>
    <property type="match status" value="1"/>
</dbReference>
<keyword evidence="4 7" id="KW-0573">Peptidoglycan synthesis</keyword>
<evidence type="ECO:0000256" key="7">
    <source>
        <dbReference type="HAMAP-Rule" id="MF_00258"/>
    </source>
</evidence>
<dbReference type="GO" id="GO:0071555">
    <property type="term" value="P:cell wall organization"/>
    <property type="evidence" value="ECO:0007669"/>
    <property type="project" value="UniProtKB-KW"/>
</dbReference>
<keyword evidence="3 7" id="KW-0133">Cell shape</keyword>
<protein>
    <recommendedName>
        <fullName evidence="2 7">Glutamate racemase</fullName>
        <ecNumber evidence="2 7">5.1.1.3</ecNumber>
    </recommendedName>
</protein>
<accession>A0A315EBX8</accession>
<comment type="catalytic activity">
    <reaction evidence="1 7">
        <text>L-glutamate = D-glutamate</text>
        <dbReference type="Rhea" id="RHEA:12813"/>
        <dbReference type="ChEBI" id="CHEBI:29985"/>
        <dbReference type="ChEBI" id="CHEBI:29986"/>
        <dbReference type="EC" id="5.1.1.3"/>
    </reaction>
</comment>